<protein>
    <submittedName>
        <fullName evidence="3">FAD/NAD(P)-binding domain-containing protein</fullName>
    </submittedName>
</protein>
<dbReference type="Gene3D" id="3.50.50.60">
    <property type="entry name" value="FAD/NAD(P)-binding domain"/>
    <property type="match status" value="1"/>
</dbReference>
<dbReference type="PANTHER" id="PTHR43747">
    <property type="entry name" value="FAD-BINDING PROTEIN"/>
    <property type="match status" value="1"/>
</dbReference>
<sequence>MSPGSGVHVNSATYYDVGGGPAGCATALALCRSNPCVSFLLLDDANLTSFKIGESLPADARNVLAYLSPELHARLAHDVTEGRHMRCIGNASAWGTSDLREAHAITNPFGVGLHLNRAHFDQTLRDAVVAAAAGTCAQSTVIQSVFTAIEASGSPEFCGWTVFAKRVSSGDMETYRSKWVIDASGRKACVARKVHTSRVSSRSVYSLGADTVKPDALLAFCMLFREPMTADDEDRDARTVIEAGAAGWWYTAQLPGRCRVVVYHTDSTDLSAKQARTQDSFLELLDQTVHISRVIAEHQYEAIAERPGKVRRPECTAAGSSYLVPPLEDRGTHGWCAVGDAAMAFDPLSSQGMITAMKMGCLVGDAIARRLRQDHQAMDEGEDPISALLNIFARVRSKYDSEKKYYYQQVSRFQGAFWESRKSQANGS</sequence>
<name>A0A2H3JFW2_WOLCO</name>
<reference evidence="3 4" key="1">
    <citation type="journal article" date="2012" name="Science">
        <title>The Paleozoic origin of enzymatic lignin decomposition reconstructed from 31 fungal genomes.</title>
        <authorList>
            <person name="Floudas D."/>
            <person name="Binder M."/>
            <person name="Riley R."/>
            <person name="Barry K."/>
            <person name="Blanchette R.A."/>
            <person name="Henrissat B."/>
            <person name="Martinez A.T."/>
            <person name="Otillar R."/>
            <person name="Spatafora J.W."/>
            <person name="Yadav J.S."/>
            <person name="Aerts A."/>
            <person name="Benoit I."/>
            <person name="Boyd A."/>
            <person name="Carlson A."/>
            <person name="Copeland A."/>
            <person name="Coutinho P.M."/>
            <person name="de Vries R.P."/>
            <person name="Ferreira P."/>
            <person name="Findley K."/>
            <person name="Foster B."/>
            <person name="Gaskell J."/>
            <person name="Glotzer D."/>
            <person name="Gorecki P."/>
            <person name="Heitman J."/>
            <person name="Hesse C."/>
            <person name="Hori C."/>
            <person name="Igarashi K."/>
            <person name="Jurgens J.A."/>
            <person name="Kallen N."/>
            <person name="Kersten P."/>
            <person name="Kohler A."/>
            <person name="Kuees U."/>
            <person name="Kumar T.K.A."/>
            <person name="Kuo A."/>
            <person name="LaButti K."/>
            <person name="Larrondo L.F."/>
            <person name="Lindquist E."/>
            <person name="Ling A."/>
            <person name="Lombard V."/>
            <person name="Lucas S."/>
            <person name="Lundell T."/>
            <person name="Martin R."/>
            <person name="McLaughlin D.J."/>
            <person name="Morgenstern I."/>
            <person name="Morin E."/>
            <person name="Murat C."/>
            <person name="Nagy L.G."/>
            <person name="Nolan M."/>
            <person name="Ohm R.A."/>
            <person name="Patyshakuliyeva A."/>
            <person name="Rokas A."/>
            <person name="Ruiz-Duenas F.J."/>
            <person name="Sabat G."/>
            <person name="Salamov A."/>
            <person name="Samejima M."/>
            <person name="Schmutz J."/>
            <person name="Slot J.C."/>
            <person name="St John F."/>
            <person name="Stenlid J."/>
            <person name="Sun H."/>
            <person name="Sun S."/>
            <person name="Syed K."/>
            <person name="Tsang A."/>
            <person name="Wiebenga A."/>
            <person name="Young D."/>
            <person name="Pisabarro A."/>
            <person name="Eastwood D.C."/>
            <person name="Martin F."/>
            <person name="Cullen D."/>
            <person name="Grigoriev I.V."/>
            <person name="Hibbett D.S."/>
        </authorList>
    </citation>
    <scope>NUCLEOTIDE SEQUENCE [LARGE SCALE GENOMIC DNA]</scope>
    <source>
        <strain evidence="3 4">MD-104</strain>
    </source>
</reference>
<comment type="similarity">
    <text evidence="1">Belongs to the flavin-dependent halogenase family.</text>
</comment>
<dbReference type="InterPro" id="IPR036188">
    <property type="entry name" value="FAD/NAD-bd_sf"/>
</dbReference>
<keyword evidence="4" id="KW-1185">Reference proteome</keyword>
<organism evidence="3 4">
    <name type="scientific">Wolfiporia cocos (strain MD-104)</name>
    <name type="common">Brown rot fungus</name>
    <dbReference type="NCBI Taxonomy" id="742152"/>
    <lineage>
        <taxon>Eukaryota</taxon>
        <taxon>Fungi</taxon>
        <taxon>Dikarya</taxon>
        <taxon>Basidiomycota</taxon>
        <taxon>Agaricomycotina</taxon>
        <taxon>Agaricomycetes</taxon>
        <taxon>Polyporales</taxon>
        <taxon>Phaeolaceae</taxon>
        <taxon>Wolfiporia</taxon>
    </lineage>
</organism>
<dbReference type="SUPFAM" id="SSF51905">
    <property type="entry name" value="FAD/NAD(P)-binding domain"/>
    <property type="match status" value="1"/>
</dbReference>
<comment type="catalytic activity">
    <reaction evidence="2">
        <text>melleolide F + FADH2 + chloride + O2 = 6'-chloromelleolide F + FAD + 2 H2O + H(+)</text>
        <dbReference type="Rhea" id="RHEA:67160"/>
        <dbReference type="ChEBI" id="CHEBI:15377"/>
        <dbReference type="ChEBI" id="CHEBI:15378"/>
        <dbReference type="ChEBI" id="CHEBI:15379"/>
        <dbReference type="ChEBI" id="CHEBI:17996"/>
        <dbReference type="ChEBI" id="CHEBI:57692"/>
        <dbReference type="ChEBI" id="CHEBI:58307"/>
        <dbReference type="ChEBI" id="CHEBI:167712"/>
        <dbReference type="ChEBI" id="CHEBI:167713"/>
    </reaction>
    <physiologicalReaction direction="left-to-right" evidence="2">
        <dbReference type="Rhea" id="RHEA:67161"/>
    </physiologicalReaction>
</comment>
<dbReference type="GO" id="GO:0140907">
    <property type="term" value="F:flavin-dependent halogenase activity"/>
    <property type="evidence" value="ECO:0007669"/>
    <property type="project" value="UniProtKB-ARBA"/>
</dbReference>
<evidence type="ECO:0000313" key="3">
    <source>
        <dbReference type="EMBL" id="PCH38723.1"/>
    </source>
</evidence>
<dbReference type="InterPro" id="IPR050816">
    <property type="entry name" value="Flavin-dep_Halogenase_NPB"/>
</dbReference>
<dbReference type="AlphaFoldDB" id="A0A2H3JFW2"/>
<dbReference type="OrthoDB" id="2647594at2759"/>
<evidence type="ECO:0000256" key="1">
    <source>
        <dbReference type="ARBA" id="ARBA00005706"/>
    </source>
</evidence>
<dbReference type="GO" id="GO:0044550">
    <property type="term" value="P:secondary metabolite biosynthetic process"/>
    <property type="evidence" value="ECO:0007669"/>
    <property type="project" value="UniProtKB-ARBA"/>
</dbReference>
<gene>
    <name evidence="3" type="ORF">WOLCODRAFT_16038</name>
</gene>
<dbReference type="Proteomes" id="UP000218811">
    <property type="component" value="Unassembled WGS sequence"/>
</dbReference>
<evidence type="ECO:0000313" key="4">
    <source>
        <dbReference type="Proteomes" id="UP000218811"/>
    </source>
</evidence>
<dbReference type="OMA" id="DGRCYWQ"/>
<evidence type="ECO:0000256" key="2">
    <source>
        <dbReference type="ARBA" id="ARBA00049364"/>
    </source>
</evidence>
<dbReference type="PANTHER" id="PTHR43747:SF1">
    <property type="entry name" value="SLR1998 PROTEIN"/>
    <property type="match status" value="1"/>
</dbReference>
<proteinExistence type="inferred from homology"/>
<dbReference type="STRING" id="742152.A0A2H3JFW2"/>
<accession>A0A2H3JFW2</accession>
<dbReference type="EMBL" id="KB467942">
    <property type="protein sequence ID" value="PCH38723.1"/>
    <property type="molecule type" value="Genomic_DNA"/>
</dbReference>
<dbReference type="Gene3D" id="3.30.9.100">
    <property type="match status" value="1"/>
</dbReference>